<evidence type="ECO:0000256" key="1">
    <source>
        <dbReference type="SAM" id="MobiDB-lite"/>
    </source>
</evidence>
<feature type="region of interest" description="Disordered" evidence="1">
    <location>
        <begin position="1"/>
        <end position="234"/>
    </location>
</feature>
<evidence type="ECO:0000313" key="3">
    <source>
        <dbReference type="Proteomes" id="UP000565754"/>
    </source>
</evidence>
<protein>
    <submittedName>
        <fullName evidence="2">MAP4 protein</fullName>
    </submittedName>
</protein>
<accession>A0A7L1E7X9</accession>
<feature type="compositionally biased region" description="Basic and acidic residues" evidence="1">
    <location>
        <begin position="7"/>
        <end position="31"/>
    </location>
</feature>
<dbReference type="GO" id="GO:0031175">
    <property type="term" value="P:neuron projection development"/>
    <property type="evidence" value="ECO:0007669"/>
    <property type="project" value="TreeGrafter"/>
</dbReference>
<dbReference type="PANTHER" id="PTHR11501">
    <property type="entry name" value="MICROTUBULE-ASSOCIATED PROTEIN"/>
    <property type="match status" value="1"/>
</dbReference>
<dbReference type="GO" id="GO:0043005">
    <property type="term" value="C:neuron projection"/>
    <property type="evidence" value="ECO:0007669"/>
    <property type="project" value="TreeGrafter"/>
</dbReference>
<keyword evidence="3" id="KW-1185">Reference proteome</keyword>
<sequence>SPSASRCKPEQLAEPGSRDKERQDRSDKRNGGDGAAALDAPKGRGGEMEPGKAERKEVEVSGVQSPAAPKQADLTREGICPFLPPGKAEEPKAAEAVSGNDISAPPNKELPPSPEKKSKAAAPSCTPKAAVKAKPSATSSPKRPSSAPLGTNKKATSPSAAPAAGSASKRPGSSSSRPSTLTPRETKPKVTDAKPTEKRSSLSKAPSSSTPRTPARSSSAAPRTSAPSPVAAAA</sequence>
<reference evidence="2 3" key="1">
    <citation type="submission" date="2019-09" db="EMBL/GenBank/DDBJ databases">
        <title>Bird 10,000 Genomes (B10K) Project - Family phase.</title>
        <authorList>
            <person name="Zhang G."/>
        </authorList>
    </citation>
    <scope>NUCLEOTIDE SEQUENCE [LARGE SCALE GENOMIC DNA]</scope>
    <source>
        <strain evidence="2">B10K-DU-001-74</strain>
        <tissue evidence="2">Muscle</tissue>
    </source>
</reference>
<feature type="compositionally biased region" description="Basic and acidic residues" evidence="1">
    <location>
        <begin position="41"/>
        <end position="59"/>
    </location>
</feature>
<dbReference type="EMBL" id="VXBF01007879">
    <property type="protein sequence ID" value="NXM85576.1"/>
    <property type="molecule type" value="Genomic_DNA"/>
</dbReference>
<comment type="caution">
    <text evidence="2">The sequence shown here is derived from an EMBL/GenBank/DDBJ whole genome shotgun (WGS) entry which is preliminary data.</text>
</comment>
<dbReference type="PANTHER" id="PTHR11501:SF16">
    <property type="entry name" value="MICROTUBULE-ASSOCIATED PROTEIN 4"/>
    <property type="match status" value="1"/>
</dbReference>
<dbReference type="GO" id="GO:0000226">
    <property type="term" value="P:microtubule cytoskeleton organization"/>
    <property type="evidence" value="ECO:0007669"/>
    <property type="project" value="TreeGrafter"/>
</dbReference>
<gene>
    <name evidence="2" type="primary">Map4_1</name>
    <name evidence="2" type="ORF">OENOEN_R14314</name>
</gene>
<dbReference type="GO" id="GO:0008017">
    <property type="term" value="F:microtubule binding"/>
    <property type="evidence" value="ECO:0007669"/>
    <property type="project" value="InterPro"/>
</dbReference>
<name>A0A7L1E7X9_OENON</name>
<dbReference type="AlphaFoldDB" id="A0A7L1E7X9"/>
<feature type="non-terminal residue" evidence="2">
    <location>
        <position position="234"/>
    </location>
</feature>
<dbReference type="InterPro" id="IPR027324">
    <property type="entry name" value="MAP2/MAP4/Tau"/>
</dbReference>
<dbReference type="Proteomes" id="UP000565754">
    <property type="component" value="Unassembled WGS sequence"/>
</dbReference>
<feature type="compositionally biased region" description="Low complexity" evidence="1">
    <location>
        <begin position="202"/>
        <end position="234"/>
    </location>
</feature>
<proteinExistence type="predicted"/>
<evidence type="ECO:0000313" key="2">
    <source>
        <dbReference type="EMBL" id="NXM85576.1"/>
    </source>
</evidence>
<feature type="non-terminal residue" evidence="2">
    <location>
        <position position="1"/>
    </location>
</feature>
<feature type="compositionally biased region" description="Low complexity" evidence="1">
    <location>
        <begin position="154"/>
        <end position="180"/>
    </location>
</feature>
<organism evidence="2 3">
    <name type="scientific">Oenanthe oenanthe</name>
    <name type="common">Northern wheatear</name>
    <dbReference type="NCBI Taxonomy" id="279966"/>
    <lineage>
        <taxon>Eukaryota</taxon>
        <taxon>Metazoa</taxon>
        <taxon>Chordata</taxon>
        <taxon>Craniata</taxon>
        <taxon>Vertebrata</taxon>
        <taxon>Euteleostomi</taxon>
        <taxon>Archelosauria</taxon>
        <taxon>Archosauria</taxon>
        <taxon>Dinosauria</taxon>
        <taxon>Saurischia</taxon>
        <taxon>Theropoda</taxon>
        <taxon>Coelurosauria</taxon>
        <taxon>Aves</taxon>
        <taxon>Neognathae</taxon>
        <taxon>Neoaves</taxon>
        <taxon>Telluraves</taxon>
        <taxon>Australaves</taxon>
        <taxon>Passeriformes</taxon>
        <taxon>Muscicapidae</taxon>
        <taxon>Oenanthe</taxon>
    </lineage>
</organism>
<feature type="compositionally biased region" description="Basic and acidic residues" evidence="1">
    <location>
        <begin position="184"/>
        <end position="200"/>
    </location>
</feature>